<reference evidence="1 2" key="1">
    <citation type="submission" date="2020-02" db="EMBL/GenBank/DDBJ databases">
        <title>Draft genome sequence of Haematococcus lacustris strain NIES-144.</title>
        <authorList>
            <person name="Morimoto D."/>
            <person name="Nakagawa S."/>
            <person name="Yoshida T."/>
            <person name="Sawayama S."/>
        </authorList>
    </citation>
    <scope>NUCLEOTIDE SEQUENCE [LARGE SCALE GENOMIC DNA]</scope>
    <source>
        <strain evidence="1 2">NIES-144</strain>
    </source>
</reference>
<name>A0A699ZVY1_HAELA</name>
<accession>A0A699ZVY1</accession>
<keyword evidence="2" id="KW-1185">Reference proteome</keyword>
<proteinExistence type="predicted"/>
<evidence type="ECO:0000313" key="2">
    <source>
        <dbReference type="Proteomes" id="UP000485058"/>
    </source>
</evidence>
<sequence>MPLASPAKSGLSQEANCGCSRACPSSQEPSGHAMIMHVLCWGSASALRNPTTPQLCISRVSTLERSKRRVIWGQANLDKQGTCWLGAG</sequence>
<protein>
    <submittedName>
        <fullName evidence="1">Uncharacterized protein</fullName>
    </submittedName>
</protein>
<dbReference type="Proteomes" id="UP000485058">
    <property type="component" value="Unassembled WGS sequence"/>
</dbReference>
<organism evidence="1 2">
    <name type="scientific">Haematococcus lacustris</name>
    <name type="common">Green alga</name>
    <name type="synonym">Haematococcus pluvialis</name>
    <dbReference type="NCBI Taxonomy" id="44745"/>
    <lineage>
        <taxon>Eukaryota</taxon>
        <taxon>Viridiplantae</taxon>
        <taxon>Chlorophyta</taxon>
        <taxon>core chlorophytes</taxon>
        <taxon>Chlorophyceae</taxon>
        <taxon>CS clade</taxon>
        <taxon>Chlamydomonadales</taxon>
        <taxon>Haematococcaceae</taxon>
        <taxon>Haematococcus</taxon>
    </lineage>
</organism>
<gene>
    <name evidence="1" type="ORF">HaLaN_17171</name>
</gene>
<dbReference type="AlphaFoldDB" id="A0A699ZVY1"/>
<comment type="caution">
    <text evidence="1">The sequence shown here is derived from an EMBL/GenBank/DDBJ whole genome shotgun (WGS) entry which is preliminary data.</text>
</comment>
<dbReference type="EMBL" id="BLLF01001575">
    <property type="protein sequence ID" value="GFH20102.1"/>
    <property type="molecule type" value="Genomic_DNA"/>
</dbReference>
<evidence type="ECO:0000313" key="1">
    <source>
        <dbReference type="EMBL" id="GFH20102.1"/>
    </source>
</evidence>